<dbReference type="InParanoid" id="A0A1X7U4H6"/>
<organism evidence="2">
    <name type="scientific">Amphimedon queenslandica</name>
    <name type="common">Sponge</name>
    <dbReference type="NCBI Taxonomy" id="400682"/>
    <lineage>
        <taxon>Eukaryota</taxon>
        <taxon>Metazoa</taxon>
        <taxon>Porifera</taxon>
        <taxon>Demospongiae</taxon>
        <taxon>Heteroscleromorpha</taxon>
        <taxon>Haplosclerida</taxon>
        <taxon>Niphatidae</taxon>
        <taxon>Amphimedon</taxon>
    </lineage>
</organism>
<proteinExistence type="predicted"/>
<accession>A0A1X7U4H6</accession>
<evidence type="ECO:0000313" key="2">
    <source>
        <dbReference type="EnsemblMetazoa" id="Aqu2.1.22444_001"/>
    </source>
</evidence>
<dbReference type="EnsemblMetazoa" id="Aqu2.1.22444_001">
    <property type="protein sequence ID" value="Aqu2.1.22444_001"/>
    <property type="gene ID" value="Aqu2.1.22444"/>
</dbReference>
<name>A0A1X7U4H6_AMPQE</name>
<dbReference type="InterPro" id="IPR035714">
    <property type="entry name" value="RAG1_imp-bd"/>
</dbReference>
<sequence>MSSSIKHKKYLDNHCRVCGKAFDKTRKYMCKQYIEILEVLGVDPSNDDDNVHPESFCNSCYLTAKRASVKCTSSSWQSITWTHHDNNSCLICDVKCIGGRPKKVTSGGRPTLLTQQIRSAPDFSGCYKSTIRCSPSLIEEQVATNVVTRLLHQSDSPLVKLPTGGQPLNLIKVSAPLVPSGKCTNETVRKRSNEIKAVRKM</sequence>
<dbReference type="Pfam" id="PF12560">
    <property type="entry name" value="RAG1_imp_bd"/>
    <property type="match status" value="1"/>
</dbReference>
<feature type="domain" description="RAG1 importin-binding" evidence="1">
    <location>
        <begin position="36"/>
        <end position="103"/>
    </location>
</feature>
<dbReference type="AlphaFoldDB" id="A0A1X7U4H6"/>
<reference evidence="2" key="1">
    <citation type="submission" date="2017-05" db="UniProtKB">
        <authorList>
            <consortium name="EnsemblMetazoa"/>
        </authorList>
    </citation>
    <scope>IDENTIFICATION</scope>
</reference>
<protein>
    <recommendedName>
        <fullName evidence="1">RAG1 importin-binding domain-containing protein</fullName>
    </recommendedName>
</protein>
<evidence type="ECO:0000259" key="1">
    <source>
        <dbReference type="Pfam" id="PF12560"/>
    </source>
</evidence>
<dbReference type="OrthoDB" id="6270329at2759"/>